<dbReference type="PANTHER" id="PTHR47231:SF1">
    <property type="entry name" value="CILIA- AND FLAGELLA-ASSOCIATED PROTEIN HOATZ"/>
    <property type="match status" value="1"/>
</dbReference>
<feature type="region of interest" description="Disordered" evidence="3">
    <location>
        <begin position="124"/>
        <end position="145"/>
    </location>
</feature>
<evidence type="ECO:0000256" key="3">
    <source>
        <dbReference type="SAM" id="MobiDB-lite"/>
    </source>
</evidence>
<dbReference type="InterPro" id="IPR040681">
    <property type="entry name" value="HOATZ-like"/>
</dbReference>
<organism evidence="4 5">
    <name type="scientific">Paralvinella palmiformis</name>
    <dbReference type="NCBI Taxonomy" id="53620"/>
    <lineage>
        <taxon>Eukaryota</taxon>
        <taxon>Metazoa</taxon>
        <taxon>Spiralia</taxon>
        <taxon>Lophotrochozoa</taxon>
        <taxon>Annelida</taxon>
        <taxon>Polychaeta</taxon>
        <taxon>Sedentaria</taxon>
        <taxon>Canalipalpata</taxon>
        <taxon>Terebellida</taxon>
        <taxon>Terebelliformia</taxon>
        <taxon>Alvinellidae</taxon>
        <taxon>Paralvinella</taxon>
    </lineage>
</organism>
<dbReference type="AlphaFoldDB" id="A0AAD9MVQ4"/>
<evidence type="ECO:0000256" key="1">
    <source>
        <dbReference type="ARBA" id="ARBA00023451"/>
    </source>
</evidence>
<evidence type="ECO:0000256" key="2">
    <source>
        <dbReference type="ARBA" id="ARBA00023657"/>
    </source>
</evidence>
<evidence type="ECO:0000313" key="5">
    <source>
        <dbReference type="Proteomes" id="UP001208570"/>
    </source>
</evidence>
<keyword evidence="5" id="KW-1185">Reference proteome</keyword>
<sequence>MATKIESFGQSKDITVFCDSRDDDIAYAKTFWQSMQLMPPMESRLVSSNIRQRLKVAPPGHQGINTLYTQQEESPELISFLARAHAQQKADEAKRLQKFVKLREEDLKLLQKHRMLRQEKEKIANHRGVEQEMSMPTNNSRDRDENYKEIQESMKEIEEFDQMLGHRNAESVTD</sequence>
<dbReference type="EMBL" id="JAODUP010000564">
    <property type="protein sequence ID" value="KAK2147190.1"/>
    <property type="molecule type" value="Genomic_DNA"/>
</dbReference>
<dbReference type="Pfam" id="PF17664">
    <property type="entry name" value="HOATZ-like"/>
    <property type="match status" value="1"/>
</dbReference>
<protein>
    <recommendedName>
        <fullName evidence="2">Cilia- and flagella-associated protein HOATZ</fullName>
    </recommendedName>
</protein>
<reference evidence="4" key="1">
    <citation type="journal article" date="2023" name="Mol. Biol. Evol.">
        <title>Third-Generation Sequencing Reveals the Adaptive Role of the Epigenome in Three Deep-Sea Polychaetes.</title>
        <authorList>
            <person name="Perez M."/>
            <person name="Aroh O."/>
            <person name="Sun Y."/>
            <person name="Lan Y."/>
            <person name="Juniper S.K."/>
            <person name="Young C.R."/>
            <person name="Angers B."/>
            <person name="Qian P.Y."/>
        </authorList>
    </citation>
    <scope>NUCLEOTIDE SEQUENCE</scope>
    <source>
        <strain evidence="4">P08H-3</strain>
    </source>
</reference>
<name>A0AAD9MVQ4_9ANNE</name>
<dbReference type="GO" id="GO:0060271">
    <property type="term" value="P:cilium assembly"/>
    <property type="evidence" value="ECO:0007669"/>
    <property type="project" value="InterPro"/>
</dbReference>
<accession>A0AAD9MVQ4</accession>
<comment type="similarity">
    <text evidence="1">Belongs to the HOATZ family.</text>
</comment>
<comment type="caution">
    <text evidence="4">The sequence shown here is derived from an EMBL/GenBank/DDBJ whole genome shotgun (WGS) entry which is preliminary data.</text>
</comment>
<dbReference type="Proteomes" id="UP001208570">
    <property type="component" value="Unassembled WGS sequence"/>
</dbReference>
<gene>
    <name evidence="4" type="ORF">LSH36_564g00006</name>
</gene>
<evidence type="ECO:0000313" key="4">
    <source>
        <dbReference type="EMBL" id="KAK2147190.1"/>
    </source>
</evidence>
<proteinExistence type="inferred from homology"/>
<dbReference type="PANTHER" id="PTHR47231">
    <property type="entry name" value="UPF0722 PROTEIN C11ORF88"/>
    <property type="match status" value="1"/>
</dbReference>